<dbReference type="GeneID" id="25915802"/>
<feature type="non-terminal residue" evidence="1">
    <location>
        <position position="55"/>
    </location>
</feature>
<gene>
    <name evidence="1" type="ORF">SARC_15298</name>
</gene>
<evidence type="ECO:0000313" key="2">
    <source>
        <dbReference type="Proteomes" id="UP000054560"/>
    </source>
</evidence>
<accession>A0A0L0F606</accession>
<dbReference type="AlphaFoldDB" id="A0A0L0F606"/>
<organism evidence="1 2">
    <name type="scientific">Sphaeroforma arctica JP610</name>
    <dbReference type="NCBI Taxonomy" id="667725"/>
    <lineage>
        <taxon>Eukaryota</taxon>
        <taxon>Ichthyosporea</taxon>
        <taxon>Ichthyophonida</taxon>
        <taxon>Sphaeroforma</taxon>
    </lineage>
</organism>
<name>A0A0L0F606_9EUKA</name>
<dbReference type="Proteomes" id="UP000054560">
    <property type="component" value="Unassembled WGS sequence"/>
</dbReference>
<evidence type="ECO:0000313" key="1">
    <source>
        <dbReference type="EMBL" id="KNC72150.1"/>
    </source>
</evidence>
<protein>
    <submittedName>
        <fullName evidence="1">Uncharacterized protein</fullName>
    </submittedName>
</protein>
<feature type="non-terminal residue" evidence="1">
    <location>
        <position position="1"/>
    </location>
</feature>
<keyword evidence="2" id="KW-1185">Reference proteome</keyword>
<dbReference type="EMBL" id="KQ247493">
    <property type="protein sequence ID" value="KNC72150.1"/>
    <property type="molecule type" value="Genomic_DNA"/>
</dbReference>
<reference evidence="1 2" key="1">
    <citation type="submission" date="2011-02" db="EMBL/GenBank/DDBJ databases">
        <title>The Genome Sequence of Sphaeroforma arctica JP610.</title>
        <authorList>
            <consortium name="The Broad Institute Genome Sequencing Platform"/>
            <person name="Russ C."/>
            <person name="Cuomo C."/>
            <person name="Young S.K."/>
            <person name="Zeng Q."/>
            <person name="Gargeya S."/>
            <person name="Alvarado L."/>
            <person name="Berlin A."/>
            <person name="Chapman S.B."/>
            <person name="Chen Z."/>
            <person name="Freedman E."/>
            <person name="Gellesch M."/>
            <person name="Goldberg J."/>
            <person name="Griggs A."/>
            <person name="Gujja S."/>
            <person name="Heilman E."/>
            <person name="Heiman D."/>
            <person name="Howarth C."/>
            <person name="Mehta T."/>
            <person name="Neiman D."/>
            <person name="Pearson M."/>
            <person name="Roberts A."/>
            <person name="Saif S."/>
            <person name="Shea T."/>
            <person name="Shenoy N."/>
            <person name="Sisk P."/>
            <person name="Stolte C."/>
            <person name="Sykes S."/>
            <person name="White J."/>
            <person name="Yandava C."/>
            <person name="Burger G."/>
            <person name="Gray M.W."/>
            <person name="Holland P.W.H."/>
            <person name="King N."/>
            <person name="Lang F.B.F."/>
            <person name="Roger A.J."/>
            <person name="Ruiz-Trillo I."/>
            <person name="Haas B."/>
            <person name="Nusbaum C."/>
            <person name="Birren B."/>
        </authorList>
    </citation>
    <scope>NUCLEOTIDE SEQUENCE [LARGE SCALE GENOMIC DNA]</scope>
    <source>
        <strain evidence="1 2">JP610</strain>
    </source>
</reference>
<dbReference type="RefSeq" id="XP_014146052.1">
    <property type="nucleotide sequence ID" value="XM_014290577.1"/>
</dbReference>
<proteinExistence type="predicted"/>
<sequence length="55" mass="5630">GMISSTRGMTGAILWGEGLQVLLEGDTSGGLEMMAHAFLTGSGKGIHCVLNPNGR</sequence>